<dbReference type="SUPFAM" id="SSF53244">
    <property type="entry name" value="MurD-like peptide ligases, peptide-binding domain"/>
    <property type="match status" value="1"/>
</dbReference>
<dbReference type="HAMAP" id="MF_02019">
    <property type="entry name" value="MurF"/>
    <property type="match status" value="1"/>
</dbReference>
<dbReference type="GO" id="GO:0071555">
    <property type="term" value="P:cell wall organization"/>
    <property type="evidence" value="ECO:0007669"/>
    <property type="project" value="UniProtKB-KW"/>
</dbReference>
<keyword evidence="1" id="KW-0963">Cytoplasm</keyword>
<feature type="non-terminal residue" evidence="14">
    <location>
        <position position="415"/>
    </location>
</feature>
<evidence type="ECO:0000256" key="2">
    <source>
        <dbReference type="ARBA" id="ARBA00022598"/>
    </source>
</evidence>
<dbReference type="Pfam" id="PF08245">
    <property type="entry name" value="Mur_ligase_M"/>
    <property type="match status" value="1"/>
</dbReference>
<keyword evidence="8" id="KW-0131">Cell cycle</keyword>
<dbReference type="InterPro" id="IPR036615">
    <property type="entry name" value="Mur_ligase_C_dom_sf"/>
</dbReference>
<dbReference type="GO" id="GO:0005524">
    <property type="term" value="F:ATP binding"/>
    <property type="evidence" value="ECO:0007669"/>
    <property type="project" value="UniProtKB-KW"/>
</dbReference>
<dbReference type="GO" id="GO:0047480">
    <property type="term" value="F:UDP-N-acetylmuramoyl-tripeptide-D-alanyl-D-alanine ligase activity"/>
    <property type="evidence" value="ECO:0007669"/>
    <property type="project" value="InterPro"/>
</dbReference>
<keyword evidence="9" id="KW-0961">Cell wall biogenesis/degradation</keyword>
<keyword evidence="2" id="KW-0436">Ligase</keyword>
<dbReference type="InterPro" id="IPR004101">
    <property type="entry name" value="Mur_ligase_C"/>
</dbReference>
<sequence>MDIQNLYSLFQSSNGVSIDSRSIEKDEIFFSIKGKNFDGNRFALDAIDKGAKFSIVDDPELKNKNERIIFVENSLKELQNLSKFNRSKFDLKVIGLTGSNGKTTTKNLICSILSEKYNTLCTHRNLNNHIGVPLTLLNIKPETEVAVIEMGANHIGEIQNLCEISMPDIGLITNFGSAHLEGFGSLKGVIKGKTELYEYLMKNYGHILLNNDDSIQREECKSDLYTSYGKDNSSDFIFKYKKEDDHLALLNNDFEFRCKIYGDYNFPNIASAISIGKILDLDNDEIQNGLNKFQTEANRSEILKYHGNKIYLDAYNANPSSMIAALDNFNREIPNNKIIILGDMLELGSYSKNEHLKIINHLDKMDFESVYLIGEIFSSLNTSDSRFKKFNDIEALIKELDLTQIKDKNILIKGS</sequence>
<evidence type="ECO:0000256" key="7">
    <source>
        <dbReference type="ARBA" id="ARBA00022984"/>
    </source>
</evidence>
<dbReference type="Pfam" id="PF02875">
    <property type="entry name" value="Mur_ligase_C"/>
    <property type="match status" value="1"/>
</dbReference>
<dbReference type="GO" id="GO:0051301">
    <property type="term" value="P:cell division"/>
    <property type="evidence" value="ECO:0007669"/>
    <property type="project" value="UniProtKB-KW"/>
</dbReference>
<evidence type="ECO:0000256" key="1">
    <source>
        <dbReference type="ARBA" id="ARBA00022490"/>
    </source>
</evidence>
<evidence type="ECO:0000256" key="9">
    <source>
        <dbReference type="ARBA" id="ARBA00023316"/>
    </source>
</evidence>
<evidence type="ECO:0000259" key="13">
    <source>
        <dbReference type="Pfam" id="PF08245"/>
    </source>
</evidence>
<keyword evidence="4" id="KW-0547">Nucleotide-binding</keyword>
<evidence type="ECO:0000259" key="12">
    <source>
        <dbReference type="Pfam" id="PF02875"/>
    </source>
</evidence>
<dbReference type="AlphaFoldDB" id="A0A381Q1D8"/>
<feature type="domain" description="Mur ligase C-terminal" evidence="12">
    <location>
        <begin position="299"/>
        <end position="415"/>
    </location>
</feature>
<dbReference type="GO" id="GO:0009252">
    <property type="term" value="P:peptidoglycan biosynthetic process"/>
    <property type="evidence" value="ECO:0007669"/>
    <property type="project" value="UniProtKB-KW"/>
</dbReference>
<dbReference type="InterPro" id="IPR051046">
    <property type="entry name" value="MurCDEF_CellWall_CoF430Synth"/>
</dbReference>
<dbReference type="GO" id="GO:0008360">
    <property type="term" value="P:regulation of cell shape"/>
    <property type="evidence" value="ECO:0007669"/>
    <property type="project" value="UniProtKB-KW"/>
</dbReference>
<dbReference type="InterPro" id="IPR013221">
    <property type="entry name" value="Mur_ligase_cen"/>
</dbReference>
<name>A0A381Q1D8_9ZZZZ</name>
<feature type="domain" description="Mur ligase central" evidence="13">
    <location>
        <begin position="97"/>
        <end position="274"/>
    </location>
</feature>
<dbReference type="InterPro" id="IPR005863">
    <property type="entry name" value="UDP-N-AcMur_synth"/>
</dbReference>
<organism evidence="14">
    <name type="scientific">marine metagenome</name>
    <dbReference type="NCBI Taxonomy" id="408172"/>
    <lineage>
        <taxon>unclassified sequences</taxon>
        <taxon>metagenomes</taxon>
        <taxon>ecological metagenomes</taxon>
    </lineage>
</organism>
<keyword evidence="6" id="KW-0133">Cell shape</keyword>
<dbReference type="Gene3D" id="3.40.1390.10">
    <property type="entry name" value="MurE/MurF, N-terminal domain"/>
    <property type="match status" value="1"/>
</dbReference>
<dbReference type="InterPro" id="IPR035911">
    <property type="entry name" value="MurE/MurF_N"/>
</dbReference>
<dbReference type="PANTHER" id="PTHR43024:SF1">
    <property type="entry name" value="UDP-N-ACETYLMURAMOYL-TRIPEPTIDE--D-ALANYL-D-ALANINE LIGASE"/>
    <property type="match status" value="1"/>
</dbReference>
<evidence type="ECO:0000256" key="6">
    <source>
        <dbReference type="ARBA" id="ARBA00022960"/>
    </source>
</evidence>
<dbReference type="InterPro" id="IPR036565">
    <property type="entry name" value="Mur-like_cat_sf"/>
</dbReference>
<dbReference type="Gene3D" id="3.40.1190.10">
    <property type="entry name" value="Mur-like, catalytic domain"/>
    <property type="match status" value="1"/>
</dbReference>
<dbReference type="SUPFAM" id="SSF53623">
    <property type="entry name" value="MurD-like peptide ligases, catalytic domain"/>
    <property type="match status" value="1"/>
</dbReference>
<feature type="domain" description="Mur ligase N-terminal catalytic" evidence="11">
    <location>
        <begin position="14"/>
        <end position="81"/>
    </location>
</feature>
<keyword evidence="3" id="KW-0132">Cell division</keyword>
<protein>
    <recommendedName>
        <fullName evidence="10">UDP-MurNAc-pentapeptide synthetase</fullName>
    </recommendedName>
</protein>
<evidence type="ECO:0000256" key="4">
    <source>
        <dbReference type="ARBA" id="ARBA00022741"/>
    </source>
</evidence>
<keyword evidence="7" id="KW-0573">Peptidoglycan synthesis</keyword>
<evidence type="ECO:0000259" key="11">
    <source>
        <dbReference type="Pfam" id="PF01225"/>
    </source>
</evidence>
<dbReference type="PANTHER" id="PTHR43024">
    <property type="entry name" value="UDP-N-ACETYLMURAMOYL-TRIPEPTIDE--D-ALANYL-D-ALANINE LIGASE"/>
    <property type="match status" value="1"/>
</dbReference>
<gene>
    <name evidence="14" type="ORF">METZ01_LOCUS26005</name>
</gene>
<evidence type="ECO:0000256" key="8">
    <source>
        <dbReference type="ARBA" id="ARBA00023306"/>
    </source>
</evidence>
<evidence type="ECO:0000256" key="5">
    <source>
        <dbReference type="ARBA" id="ARBA00022840"/>
    </source>
</evidence>
<keyword evidence="5" id="KW-0067">ATP-binding</keyword>
<dbReference type="Pfam" id="PF01225">
    <property type="entry name" value="Mur_ligase"/>
    <property type="match status" value="1"/>
</dbReference>
<dbReference type="EMBL" id="UINC01001170">
    <property type="protein sequence ID" value="SUZ73151.1"/>
    <property type="molecule type" value="Genomic_DNA"/>
</dbReference>
<feature type="non-terminal residue" evidence="14">
    <location>
        <position position="1"/>
    </location>
</feature>
<dbReference type="NCBIfam" id="TIGR01143">
    <property type="entry name" value="murF"/>
    <property type="match status" value="1"/>
</dbReference>
<dbReference type="InterPro" id="IPR000713">
    <property type="entry name" value="Mur_ligase_N"/>
</dbReference>
<accession>A0A381Q1D8</accession>
<reference evidence="14" key="1">
    <citation type="submission" date="2018-05" db="EMBL/GenBank/DDBJ databases">
        <authorList>
            <person name="Lanie J.A."/>
            <person name="Ng W.-L."/>
            <person name="Kazmierczak K.M."/>
            <person name="Andrzejewski T.M."/>
            <person name="Davidsen T.M."/>
            <person name="Wayne K.J."/>
            <person name="Tettelin H."/>
            <person name="Glass J.I."/>
            <person name="Rusch D."/>
            <person name="Podicherti R."/>
            <person name="Tsui H.-C.T."/>
            <person name="Winkler M.E."/>
        </authorList>
    </citation>
    <scope>NUCLEOTIDE SEQUENCE</scope>
</reference>
<evidence type="ECO:0000256" key="3">
    <source>
        <dbReference type="ARBA" id="ARBA00022618"/>
    </source>
</evidence>
<dbReference type="SUPFAM" id="SSF63418">
    <property type="entry name" value="MurE/MurF N-terminal domain"/>
    <property type="match status" value="1"/>
</dbReference>
<dbReference type="Gene3D" id="3.90.190.20">
    <property type="entry name" value="Mur ligase, C-terminal domain"/>
    <property type="match status" value="1"/>
</dbReference>
<evidence type="ECO:0000256" key="10">
    <source>
        <dbReference type="ARBA" id="ARBA00031461"/>
    </source>
</evidence>
<evidence type="ECO:0000313" key="14">
    <source>
        <dbReference type="EMBL" id="SUZ73151.1"/>
    </source>
</evidence>
<proteinExistence type="inferred from homology"/>